<keyword evidence="9" id="KW-0902">Two-component regulatory system</keyword>
<dbReference type="GO" id="GO:0016020">
    <property type="term" value="C:membrane"/>
    <property type="evidence" value="ECO:0007669"/>
    <property type="project" value="UniProtKB-SubCell"/>
</dbReference>
<evidence type="ECO:0000256" key="10">
    <source>
        <dbReference type="ARBA" id="ARBA00023136"/>
    </source>
</evidence>
<evidence type="ECO:0000256" key="1">
    <source>
        <dbReference type="ARBA" id="ARBA00000085"/>
    </source>
</evidence>
<evidence type="ECO:0000256" key="3">
    <source>
        <dbReference type="ARBA" id="ARBA00012438"/>
    </source>
</evidence>
<evidence type="ECO:0000256" key="4">
    <source>
        <dbReference type="ARBA" id="ARBA00022553"/>
    </source>
</evidence>
<evidence type="ECO:0000313" key="15">
    <source>
        <dbReference type="Proteomes" id="UP000076023"/>
    </source>
</evidence>
<dbReference type="OrthoDB" id="9813151at2"/>
<feature type="domain" description="Histidine kinase" evidence="12">
    <location>
        <begin position="279"/>
        <end position="488"/>
    </location>
</feature>
<dbReference type="EMBL" id="BDCO01000003">
    <property type="protein sequence ID" value="GAT35517.1"/>
    <property type="molecule type" value="Genomic_DNA"/>
</dbReference>
<dbReference type="FunCoup" id="A0A146GG02">
    <property type="interactions" value="123"/>
</dbReference>
<keyword evidence="8 11" id="KW-1133">Transmembrane helix</keyword>
<dbReference type="PANTHER" id="PTHR45436:SF10">
    <property type="entry name" value="HISTIDINE KINASE"/>
    <property type="match status" value="1"/>
</dbReference>
<evidence type="ECO:0000259" key="13">
    <source>
        <dbReference type="PROSITE" id="PS50885"/>
    </source>
</evidence>
<dbReference type="Proteomes" id="UP000076023">
    <property type="component" value="Unassembled WGS sequence"/>
</dbReference>
<evidence type="ECO:0000256" key="2">
    <source>
        <dbReference type="ARBA" id="ARBA00004370"/>
    </source>
</evidence>
<keyword evidence="5" id="KW-0808">Transferase</keyword>
<evidence type="ECO:0000259" key="12">
    <source>
        <dbReference type="PROSITE" id="PS50109"/>
    </source>
</evidence>
<dbReference type="FunFam" id="1.10.287.130:FF:000001">
    <property type="entry name" value="Two-component sensor histidine kinase"/>
    <property type="match status" value="1"/>
</dbReference>
<dbReference type="InterPro" id="IPR004358">
    <property type="entry name" value="Sig_transdc_His_kin-like_C"/>
</dbReference>
<dbReference type="Gene3D" id="1.10.287.130">
    <property type="match status" value="1"/>
</dbReference>
<dbReference type="InterPro" id="IPR003660">
    <property type="entry name" value="HAMP_dom"/>
</dbReference>
<dbReference type="CDD" id="cd06225">
    <property type="entry name" value="HAMP"/>
    <property type="match status" value="1"/>
</dbReference>
<comment type="caution">
    <text evidence="14">The sequence shown here is derived from an EMBL/GenBank/DDBJ whole genome shotgun (WGS) entry which is preliminary data.</text>
</comment>
<dbReference type="PROSITE" id="PS50885">
    <property type="entry name" value="HAMP"/>
    <property type="match status" value="1"/>
</dbReference>
<dbReference type="InterPro" id="IPR050428">
    <property type="entry name" value="TCS_sensor_his_kinase"/>
</dbReference>
<dbReference type="InterPro" id="IPR036097">
    <property type="entry name" value="HisK_dim/P_sf"/>
</dbReference>
<feature type="domain" description="HAMP" evidence="13">
    <location>
        <begin position="220"/>
        <end position="272"/>
    </location>
</feature>
<dbReference type="SUPFAM" id="SSF55874">
    <property type="entry name" value="ATPase domain of HSP90 chaperone/DNA topoisomerase II/histidine kinase"/>
    <property type="match status" value="1"/>
</dbReference>
<dbReference type="InParanoid" id="A0A146GG02"/>
<comment type="catalytic activity">
    <reaction evidence="1">
        <text>ATP + protein L-histidine = ADP + protein N-phospho-L-histidine.</text>
        <dbReference type="EC" id="2.7.13.3"/>
    </reaction>
</comment>
<gene>
    <name evidence="14" type="ORF">TSACC_3585</name>
</gene>
<evidence type="ECO:0000256" key="5">
    <source>
        <dbReference type="ARBA" id="ARBA00022679"/>
    </source>
</evidence>
<dbReference type="Pfam" id="PF00512">
    <property type="entry name" value="HisKA"/>
    <property type="match status" value="1"/>
</dbReference>
<feature type="transmembrane region" description="Helical" evidence="11">
    <location>
        <begin position="200"/>
        <end position="218"/>
    </location>
</feature>
<dbReference type="RefSeq" id="WP_075081318.1">
    <property type="nucleotide sequence ID" value="NZ_BDCO01000003.1"/>
</dbReference>
<dbReference type="GO" id="GO:0000155">
    <property type="term" value="F:phosphorelay sensor kinase activity"/>
    <property type="evidence" value="ECO:0007669"/>
    <property type="project" value="InterPro"/>
</dbReference>
<keyword evidence="7" id="KW-0418">Kinase</keyword>
<dbReference type="STRING" id="690879.TSACC_3585"/>
<dbReference type="SMART" id="SM00387">
    <property type="entry name" value="HATPase_c"/>
    <property type="match status" value="1"/>
</dbReference>
<dbReference type="Gene3D" id="6.10.340.10">
    <property type="match status" value="1"/>
</dbReference>
<keyword evidence="10 11" id="KW-0472">Membrane</keyword>
<dbReference type="InterPro" id="IPR005467">
    <property type="entry name" value="His_kinase_dom"/>
</dbReference>
<dbReference type="Pfam" id="PF00672">
    <property type="entry name" value="HAMP"/>
    <property type="match status" value="1"/>
</dbReference>
<dbReference type="PRINTS" id="PR00344">
    <property type="entry name" value="BCTRLSENSOR"/>
</dbReference>
<feature type="transmembrane region" description="Helical" evidence="11">
    <location>
        <begin position="31"/>
        <end position="52"/>
    </location>
</feature>
<dbReference type="Gene3D" id="3.30.565.10">
    <property type="entry name" value="Histidine kinase-like ATPase, C-terminal domain"/>
    <property type="match status" value="1"/>
</dbReference>
<dbReference type="PANTHER" id="PTHR45436">
    <property type="entry name" value="SENSOR HISTIDINE KINASE YKOH"/>
    <property type="match status" value="1"/>
</dbReference>
<dbReference type="Pfam" id="PF02518">
    <property type="entry name" value="HATPase_c"/>
    <property type="match status" value="1"/>
</dbReference>
<comment type="subcellular location">
    <subcellularLocation>
        <location evidence="2">Membrane</location>
    </subcellularLocation>
</comment>
<proteinExistence type="predicted"/>
<name>A0A146GG02_TERSA</name>
<evidence type="ECO:0000256" key="11">
    <source>
        <dbReference type="SAM" id="Phobius"/>
    </source>
</evidence>
<evidence type="ECO:0000256" key="8">
    <source>
        <dbReference type="ARBA" id="ARBA00022989"/>
    </source>
</evidence>
<sequence length="488" mass="53831">MTSGQPVSRFWRAVYFIQRLISRLAPPLHSLHWKILALLLVAIFLPALYFLWQVRLGIERSHVRSTERGMIDTALVVAESLASSGSDSLSDLPTVREINARVFRDFSPDLRIVIYDDGGNVVWDTTGAFPKGLARADERDVRKALKGEYGSRWIRDPDRKTVVLFSTLPVYRHGNIIGAVSVIKTTADVRKSILRSFQDLAIPAAIAFCMAVFTSYLLSSYLTGVITDLAGRAERIADGEAGVKLETWTKSELGDLARAFERMRLKLEGKSYVEEMVATFSHELKTPLAAIRGAAEVLEDSPDESTRQKFLRNIQAEVDRLTQIVSNLLALSRIETQPAETAETSLNSVAAEVAEHYARRAEAAGIVFESHIGEEATRIAVPADQLRRVIEALLDNALQFTPRGKHVRFSLHGSRIEVADEGAGIPTELQPKVFDRFVTTVNPATGRRGTGLGLAIVKSIVQKHHGAVTFLSESGKGSLFAVKFPEIS</sequence>
<keyword evidence="15" id="KW-1185">Reference proteome</keyword>
<dbReference type="InterPro" id="IPR036890">
    <property type="entry name" value="HATPase_C_sf"/>
</dbReference>
<keyword evidence="6 11" id="KW-0812">Transmembrane</keyword>
<protein>
    <recommendedName>
        <fullName evidence="3">histidine kinase</fullName>
        <ecNumber evidence="3">2.7.13.3</ecNumber>
    </recommendedName>
</protein>
<dbReference type="SUPFAM" id="SSF158472">
    <property type="entry name" value="HAMP domain-like"/>
    <property type="match status" value="1"/>
</dbReference>
<dbReference type="CDD" id="cd00082">
    <property type="entry name" value="HisKA"/>
    <property type="match status" value="1"/>
</dbReference>
<dbReference type="EC" id="2.7.13.3" evidence="3"/>
<evidence type="ECO:0000313" key="14">
    <source>
        <dbReference type="EMBL" id="GAT35517.1"/>
    </source>
</evidence>
<dbReference type="PROSITE" id="PS50109">
    <property type="entry name" value="HIS_KIN"/>
    <property type="match status" value="1"/>
</dbReference>
<dbReference type="SUPFAM" id="SSF47384">
    <property type="entry name" value="Homodimeric domain of signal transducing histidine kinase"/>
    <property type="match status" value="1"/>
</dbReference>
<dbReference type="InterPro" id="IPR003661">
    <property type="entry name" value="HisK_dim/P_dom"/>
</dbReference>
<evidence type="ECO:0000256" key="9">
    <source>
        <dbReference type="ARBA" id="ARBA00023012"/>
    </source>
</evidence>
<dbReference type="InterPro" id="IPR003594">
    <property type="entry name" value="HATPase_dom"/>
</dbReference>
<organism evidence="14 15">
    <name type="scientific">Terrimicrobium sacchariphilum</name>
    <dbReference type="NCBI Taxonomy" id="690879"/>
    <lineage>
        <taxon>Bacteria</taxon>
        <taxon>Pseudomonadati</taxon>
        <taxon>Verrucomicrobiota</taxon>
        <taxon>Terrimicrobiia</taxon>
        <taxon>Terrimicrobiales</taxon>
        <taxon>Terrimicrobiaceae</taxon>
        <taxon>Terrimicrobium</taxon>
    </lineage>
</organism>
<evidence type="ECO:0000256" key="7">
    <source>
        <dbReference type="ARBA" id="ARBA00022777"/>
    </source>
</evidence>
<dbReference type="SMART" id="SM00304">
    <property type="entry name" value="HAMP"/>
    <property type="match status" value="1"/>
</dbReference>
<keyword evidence="4" id="KW-0597">Phosphoprotein</keyword>
<dbReference type="AlphaFoldDB" id="A0A146GG02"/>
<dbReference type="SMART" id="SM00388">
    <property type="entry name" value="HisKA"/>
    <property type="match status" value="1"/>
</dbReference>
<reference evidence="15" key="1">
    <citation type="journal article" date="2017" name="Genome Announc.">
        <title>Draft Genome Sequence of Terrimicrobium sacchariphilum NM-5T, a Facultative Anaerobic Soil Bacterium of the Class Spartobacteria.</title>
        <authorList>
            <person name="Qiu Y.L."/>
            <person name="Tourlousse D.M."/>
            <person name="Matsuura N."/>
            <person name="Ohashi A."/>
            <person name="Sekiguchi Y."/>
        </authorList>
    </citation>
    <scope>NUCLEOTIDE SEQUENCE [LARGE SCALE GENOMIC DNA]</scope>
    <source>
        <strain evidence="15">NM-5</strain>
    </source>
</reference>
<accession>A0A146GG02</accession>
<evidence type="ECO:0000256" key="6">
    <source>
        <dbReference type="ARBA" id="ARBA00022692"/>
    </source>
</evidence>